<accession>A0A5K1IN96</accession>
<dbReference type="GO" id="GO:0030234">
    <property type="term" value="F:enzyme regulator activity"/>
    <property type="evidence" value="ECO:0007669"/>
    <property type="project" value="InterPro"/>
</dbReference>
<dbReference type="SMART" id="SM00938">
    <property type="entry name" value="P-II"/>
    <property type="match status" value="1"/>
</dbReference>
<dbReference type="RefSeq" id="WP_152076049.1">
    <property type="nucleotide sequence ID" value="NZ_CAAKNU010000059.1"/>
</dbReference>
<dbReference type="InterPro" id="IPR002187">
    <property type="entry name" value="N-reg_PII"/>
</dbReference>
<dbReference type="GO" id="GO:0005829">
    <property type="term" value="C:cytosol"/>
    <property type="evidence" value="ECO:0007669"/>
    <property type="project" value="TreeGrafter"/>
</dbReference>
<evidence type="ECO:0000313" key="1">
    <source>
        <dbReference type="EMBL" id="VWL89445.1"/>
    </source>
</evidence>
<organism evidence="1 2">
    <name type="scientific">Collinsella aerofaciens</name>
    <dbReference type="NCBI Taxonomy" id="74426"/>
    <lineage>
        <taxon>Bacteria</taxon>
        <taxon>Bacillati</taxon>
        <taxon>Actinomycetota</taxon>
        <taxon>Coriobacteriia</taxon>
        <taxon>Coriobacteriales</taxon>
        <taxon>Coriobacteriaceae</taxon>
        <taxon>Collinsella</taxon>
    </lineage>
</organism>
<dbReference type="PRINTS" id="PR00340">
    <property type="entry name" value="PIIGLNB"/>
</dbReference>
<dbReference type="SUPFAM" id="SSF54913">
    <property type="entry name" value="GlnB-like"/>
    <property type="match status" value="1"/>
</dbReference>
<evidence type="ECO:0000313" key="2">
    <source>
        <dbReference type="Proteomes" id="UP000361836"/>
    </source>
</evidence>
<proteinExistence type="predicted"/>
<dbReference type="Pfam" id="PF00543">
    <property type="entry name" value="P-II"/>
    <property type="match status" value="1"/>
</dbReference>
<dbReference type="InterPro" id="IPR011322">
    <property type="entry name" value="N-reg_PII-like_a/b"/>
</dbReference>
<protein>
    <submittedName>
        <fullName evidence="1">Nitrogen regulatory protein P-II</fullName>
    </submittedName>
</protein>
<dbReference type="Proteomes" id="UP000361836">
    <property type="component" value="Unassembled WGS sequence"/>
</dbReference>
<dbReference type="GO" id="GO:0006808">
    <property type="term" value="P:regulation of nitrogen utilization"/>
    <property type="evidence" value="ECO:0007669"/>
    <property type="project" value="InterPro"/>
</dbReference>
<dbReference type="EMBL" id="CABWIE010000005">
    <property type="protein sequence ID" value="VWL89445.1"/>
    <property type="molecule type" value="Genomic_DNA"/>
</dbReference>
<gene>
    <name evidence="1" type="primary">glnB</name>
    <name evidence="1" type="ORF">KCJAJFAP_01822</name>
</gene>
<dbReference type="PROSITE" id="PS51343">
    <property type="entry name" value="PII_GLNB_DOM"/>
    <property type="match status" value="1"/>
</dbReference>
<dbReference type="InterPro" id="IPR015867">
    <property type="entry name" value="N-reg_PII/ATP_PRibTrfase_C"/>
</dbReference>
<dbReference type="PANTHER" id="PTHR30115">
    <property type="entry name" value="NITROGEN REGULATORY PROTEIN P-II"/>
    <property type="match status" value="1"/>
</dbReference>
<dbReference type="PANTHER" id="PTHR30115:SF11">
    <property type="entry name" value="NITROGEN REGULATORY PROTEIN P-II HOMOLOG"/>
    <property type="match status" value="1"/>
</dbReference>
<name>A0A5K1IN96_9ACTN</name>
<reference evidence="1 2" key="1">
    <citation type="submission" date="2019-10" db="EMBL/GenBank/DDBJ databases">
        <authorList>
            <person name="Wolf R A."/>
        </authorList>
    </citation>
    <scope>NUCLEOTIDE SEQUENCE [LARGE SCALE GENOMIC DNA]</scope>
    <source>
        <strain evidence="1">Collinsella_aerofaciens_MC2</strain>
    </source>
</reference>
<dbReference type="GO" id="GO:0005524">
    <property type="term" value="F:ATP binding"/>
    <property type="evidence" value="ECO:0007669"/>
    <property type="project" value="TreeGrafter"/>
</dbReference>
<sequence>MKELVLIIRPEMLESLKAILDEVHCGGMTVSSVMGCGTQKGASTDGVNEIRGFKININLLPKIQAIVVVRDQDVETIISAVRERMADGRVGDGKIFIRDIADAVRIRTGERGNAAL</sequence>
<dbReference type="Gene3D" id="3.30.70.120">
    <property type="match status" value="1"/>
</dbReference>
<keyword evidence="2" id="KW-1185">Reference proteome</keyword>
<dbReference type="AlphaFoldDB" id="A0A5K1IN96"/>